<name>A0A4Y9R091_9MICO</name>
<reference evidence="1 2" key="1">
    <citation type="journal article" date="2018" name="J. Microbiol.">
        <title>Leifsonia flava sp. nov., a novel actinobacterium isolated from the rhizosphere of Aquilegia viridiflora.</title>
        <authorList>
            <person name="Cai Y."/>
            <person name="Tao W.Z."/>
            <person name="Ma Y.J."/>
            <person name="Cheng J."/>
            <person name="Zhang M.Y."/>
            <person name="Zhang Y.X."/>
        </authorList>
    </citation>
    <scope>NUCLEOTIDE SEQUENCE [LARGE SCALE GENOMIC DNA]</scope>
    <source>
        <strain evidence="1 2">SYP-B2174</strain>
    </source>
</reference>
<evidence type="ECO:0000313" key="1">
    <source>
        <dbReference type="EMBL" id="TFV98191.1"/>
    </source>
</evidence>
<proteinExistence type="predicted"/>
<protein>
    <recommendedName>
        <fullName evidence="3">GH18 domain-containing protein</fullName>
    </recommendedName>
</protein>
<dbReference type="RefSeq" id="WP_135120192.1">
    <property type="nucleotide sequence ID" value="NZ_SPQZ01000003.1"/>
</dbReference>
<evidence type="ECO:0000313" key="2">
    <source>
        <dbReference type="Proteomes" id="UP000298127"/>
    </source>
</evidence>
<gene>
    <name evidence="1" type="ORF">E4M00_09205</name>
</gene>
<accession>A0A4Y9R091</accession>
<comment type="caution">
    <text evidence="1">The sequence shown here is derived from an EMBL/GenBank/DDBJ whole genome shotgun (WGS) entry which is preliminary data.</text>
</comment>
<sequence>MAASPITTIWAWGNSVPPTADARGNGYADMTPAGVMGFAQAHSLTTVYLSVPWAADQGGPIQDWLLATVTGLQATGVRVLALGGDRSWVAEPALAVWWARAALASAPFDGLQFDLEPWVAGTAPSVYAPQLATLYALVRSSVPLGSGALLADAPWWWAVTPTGGPGSPTVLDLTLPQLDGIAVVAFADHANGSDGIIALAQPAASAASVAGKPFTIGVETDTPEVAGGSQYTFFDEGSAVLEAEAGLVHDAFVDLPGYSGVAVEHLRSWRVLKA</sequence>
<dbReference type="EMBL" id="SPQZ01000003">
    <property type="protein sequence ID" value="TFV98191.1"/>
    <property type="molecule type" value="Genomic_DNA"/>
</dbReference>
<keyword evidence="2" id="KW-1185">Reference proteome</keyword>
<organism evidence="1 2">
    <name type="scientific">Orlajensenia leifsoniae</name>
    <dbReference type="NCBI Taxonomy" id="2561933"/>
    <lineage>
        <taxon>Bacteria</taxon>
        <taxon>Bacillati</taxon>
        <taxon>Actinomycetota</taxon>
        <taxon>Actinomycetes</taxon>
        <taxon>Micrococcales</taxon>
        <taxon>Microbacteriaceae</taxon>
        <taxon>Orlajensenia</taxon>
    </lineage>
</organism>
<evidence type="ECO:0008006" key="3">
    <source>
        <dbReference type="Google" id="ProtNLM"/>
    </source>
</evidence>
<dbReference type="AlphaFoldDB" id="A0A4Y9R091"/>
<dbReference type="Proteomes" id="UP000298127">
    <property type="component" value="Unassembled WGS sequence"/>
</dbReference>